<dbReference type="STRING" id="686832.A0A0C3CAI3"/>
<dbReference type="EMBL" id="KN831771">
    <property type="protein sequence ID" value="KIM45835.1"/>
    <property type="molecule type" value="Genomic_DNA"/>
</dbReference>
<keyword evidence="2 6" id="KW-0812">Transmembrane</keyword>
<evidence type="ECO:0000256" key="5">
    <source>
        <dbReference type="ARBA" id="ARBA00023136"/>
    </source>
</evidence>
<dbReference type="Pfam" id="PF08637">
    <property type="entry name" value="NCA2"/>
    <property type="match status" value="1"/>
</dbReference>
<keyword evidence="5 6" id="KW-0472">Membrane</keyword>
<organism evidence="7 8">
    <name type="scientific">Hebeloma cylindrosporum</name>
    <dbReference type="NCBI Taxonomy" id="76867"/>
    <lineage>
        <taxon>Eukaryota</taxon>
        <taxon>Fungi</taxon>
        <taxon>Dikarya</taxon>
        <taxon>Basidiomycota</taxon>
        <taxon>Agaricomycotina</taxon>
        <taxon>Agaricomycetes</taxon>
        <taxon>Agaricomycetidae</taxon>
        <taxon>Agaricales</taxon>
        <taxon>Agaricineae</taxon>
        <taxon>Hymenogastraceae</taxon>
        <taxon>Hebeloma</taxon>
    </lineage>
</organism>
<dbReference type="AlphaFoldDB" id="A0A0C3CAI3"/>
<dbReference type="InterPro" id="IPR013946">
    <property type="entry name" value="NCA2-like"/>
</dbReference>
<dbReference type="HOGENOM" id="CLU_008227_3_0_1"/>
<evidence type="ECO:0000256" key="4">
    <source>
        <dbReference type="ARBA" id="ARBA00023128"/>
    </source>
</evidence>
<evidence type="ECO:0000256" key="6">
    <source>
        <dbReference type="SAM" id="Phobius"/>
    </source>
</evidence>
<dbReference type="OrthoDB" id="413313at2759"/>
<evidence type="ECO:0000256" key="1">
    <source>
        <dbReference type="ARBA" id="ARBA00004225"/>
    </source>
</evidence>
<sequence>MPSEFVDHYTRVLAFSASRPVSPGPSSQSELSLNEAAKIATNGSGNPERKARLHALLVSLNQNTTTPHDVQQYTRSLRAISHPVHDDANITGTSREDSAPFDPEELAMERAIIGKLTVALYSAGLETYLAQATEVEPEAEWWADVEGSRVNVALYLLQTLPLRLVNVMKTVLEALRESQLPVRFSSLSPSSLRSVFRSPSHFTLRAGLITTAFFPQLKNQQSLTLAVLLPPSRPSNPAFVPTEVRSKLSVALAQVSQLLGSLLDSADFLLRFAALPLELTKQECRYNRRALEKIRDDRAEVLGELASLRAPLSDIVRGDIMDANNLAKRQYTSFLGTLARKITPQANADTLVLSSPLTDLAQMLPPLDETHTQQLRTQRLLRPSSLTRLWPSLLFFPPLSLYIYTSRTSWVPALVDMARDAKETVHGFVRGWLVEPLVDVLKTVRTGGKGEVLVREEGVVADLESLKRMTLSLARDALNYTPSQLELLAEQVKTGDLTAVMQLYEEDIRTPLRSALRGTPVRNAFIQVQKAKVDIDQALSGIDRLLKSQELTFAFVGVAPALAVVWVVIGGLGRMWSVSRGRGSWGGKKKRRGVWERMRRIERLLIMQPPALATGSVEIAPLPTGLLILSLTRLRSYALSYLPPSMMIPFLEDLDDLEDTKLGREAKLRVVERMWRCWGARGEGVFRF</sequence>
<protein>
    <recommendedName>
        <fullName evidence="9">NCA2-domain-containing protein</fullName>
    </recommendedName>
</protein>
<evidence type="ECO:0000256" key="3">
    <source>
        <dbReference type="ARBA" id="ARBA00022989"/>
    </source>
</evidence>
<evidence type="ECO:0000256" key="2">
    <source>
        <dbReference type="ARBA" id="ARBA00022692"/>
    </source>
</evidence>
<evidence type="ECO:0008006" key="9">
    <source>
        <dbReference type="Google" id="ProtNLM"/>
    </source>
</evidence>
<name>A0A0C3CAI3_HEBCY</name>
<evidence type="ECO:0000313" key="8">
    <source>
        <dbReference type="Proteomes" id="UP000053424"/>
    </source>
</evidence>
<keyword evidence="3 6" id="KW-1133">Transmembrane helix</keyword>
<accession>A0A0C3CAI3</accession>
<keyword evidence="4" id="KW-0496">Mitochondrion</keyword>
<keyword evidence="8" id="KW-1185">Reference proteome</keyword>
<proteinExistence type="predicted"/>
<reference evidence="8" key="2">
    <citation type="submission" date="2015-01" db="EMBL/GenBank/DDBJ databases">
        <title>Evolutionary Origins and Diversification of the Mycorrhizal Mutualists.</title>
        <authorList>
            <consortium name="DOE Joint Genome Institute"/>
            <consortium name="Mycorrhizal Genomics Consortium"/>
            <person name="Kohler A."/>
            <person name="Kuo A."/>
            <person name="Nagy L.G."/>
            <person name="Floudas D."/>
            <person name="Copeland A."/>
            <person name="Barry K.W."/>
            <person name="Cichocki N."/>
            <person name="Veneault-Fourrey C."/>
            <person name="LaButti K."/>
            <person name="Lindquist E.A."/>
            <person name="Lipzen A."/>
            <person name="Lundell T."/>
            <person name="Morin E."/>
            <person name="Murat C."/>
            <person name="Riley R."/>
            <person name="Ohm R."/>
            <person name="Sun H."/>
            <person name="Tunlid A."/>
            <person name="Henrissat B."/>
            <person name="Grigoriev I.V."/>
            <person name="Hibbett D.S."/>
            <person name="Martin F."/>
        </authorList>
    </citation>
    <scope>NUCLEOTIDE SEQUENCE [LARGE SCALE GENOMIC DNA]</scope>
    <source>
        <strain evidence="8">h7</strain>
    </source>
</reference>
<dbReference type="PANTHER" id="PTHR28234">
    <property type="entry name" value="NUCLEAR CONTROL OF ATPASE PROTEIN 2"/>
    <property type="match status" value="1"/>
</dbReference>
<dbReference type="GO" id="GO:0005741">
    <property type="term" value="C:mitochondrial outer membrane"/>
    <property type="evidence" value="ECO:0007669"/>
    <property type="project" value="TreeGrafter"/>
</dbReference>
<comment type="subcellular location">
    <subcellularLocation>
        <location evidence="1">Mitochondrion membrane</location>
        <topology evidence="1">Multi-pass membrane protein</topology>
    </subcellularLocation>
</comment>
<feature type="transmembrane region" description="Helical" evidence="6">
    <location>
        <begin position="551"/>
        <end position="572"/>
    </location>
</feature>
<gene>
    <name evidence="7" type="ORF">M413DRAFT_440881</name>
</gene>
<reference evidence="7 8" key="1">
    <citation type="submission" date="2014-04" db="EMBL/GenBank/DDBJ databases">
        <authorList>
            <consortium name="DOE Joint Genome Institute"/>
            <person name="Kuo A."/>
            <person name="Gay G."/>
            <person name="Dore J."/>
            <person name="Kohler A."/>
            <person name="Nagy L.G."/>
            <person name="Floudas D."/>
            <person name="Copeland A."/>
            <person name="Barry K.W."/>
            <person name="Cichocki N."/>
            <person name="Veneault-Fourrey C."/>
            <person name="LaButti K."/>
            <person name="Lindquist E.A."/>
            <person name="Lipzen A."/>
            <person name="Lundell T."/>
            <person name="Morin E."/>
            <person name="Murat C."/>
            <person name="Sun H."/>
            <person name="Tunlid A."/>
            <person name="Henrissat B."/>
            <person name="Grigoriev I.V."/>
            <person name="Hibbett D.S."/>
            <person name="Martin F."/>
            <person name="Nordberg H.P."/>
            <person name="Cantor M.N."/>
            <person name="Hua S.X."/>
        </authorList>
    </citation>
    <scope>NUCLEOTIDE SEQUENCE [LARGE SCALE GENOMIC DNA]</scope>
    <source>
        <strain evidence="8">h7</strain>
    </source>
</reference>
<evidence type="ECO:0000313" key="7">
    <source>
        <dbReference type="EMBL" id="KIM45835.1"/>
    </source>
</evidence>
<dbReference type="PANTHER" id="PTHR28234:SF1">
    <property type="entry name" value="NUCLEAR CONTROL OF ATPASE PROTEIN 2"/>
    <property type="match status" value="1"/>
</dbReference>
<dbReference type="Proteomes" id="UP000053424">
    <property type="component" value="Unassembled WGS sequence"/>
</dbReference>